<proteinExistence type="predicted"/>
<sequence>MSVRGAAICVPPSIRRTKAVEIDTSKHSASCRGIEIGEVDGQASVAMRDPVVARQADMERAVRATA</sequence>
<evidence type="ECO:0000313" key="1">
    <source>
        <dbReference type="EMBL" id="KWN09476.1"/>
    </source>
</evidence>
<organism evidence="1 2">
    <name type="scientific">Burkholderia territorii</name>
    <dbReference type="NCBI Taxonomy" id="1503055"/>
    <lineage>
        <taxon>Bacteria</taxon>
        <taxon>Pseudomonadati</taxon>
        <taxon>Pseudomonadota</taxon>
        <taxon>Betaproteobacteria</taxon>
        <taxon>Burkholderiales</taxon>
        <taxon>Burkholderiaceae</taxon>
        <taxon>Burkholderia</taxon>
        <taxon>Burkholderia cepacia complex</taxon>
    </lineage>
</organism>
<dbReference type="EMBL" id="LPLZ01000064">
    <property type="protein sequence ID" value="KWN09476.1"/>
    <property type="molecule type" value="Genomic_DNA"/>
</dbReference>
<dbReference type="AlphaFoldDB" id="A0A108EDW7"/>
<gene>
    <name evidence="1" type="ORF">WT83_21375</name>
</gene>
<dbReference type="Proteomes" id="UP000068016">
    <property type="component" value="Unassembled WGS sequence"/>
</dbReference>
<evidence type="ECO:0000313" key="2">
    <source>
        <dbReference type="Proteomes" id="UP000068016"/>
    </source>
</evidence>
<comment type="caution">
    <text evidence="1">The sequence shown here is derived from an EMBL/GenBank/DDBJ whole genome shotgun (WGS) entry which is preliminary data.</text>
</comment>
<name>A0A108EDW7_9BURK</name>
<accession>A0A108EDW7</accession>
<protein>
    <submittedName>
        <fullName evidence="1">Uncharacterized protein</fullName>
    </submittedName>
</protein>
<reference evidence="1 2" key="1">
    <citation type="submission" date="2015-11" db="EMBL/GenBank/DDBJ databases">
        <title>Expanding the genomic diversity of Burkholderia species for the development of highly accurate diagnostics.</title>
        <authorList>
            <person name="Sahl J."/>
            <person name="Keim P."/>
            <person name="Wagner D."/>
        </authorList>
    </citation>
    <scope>NUCLEOTIDE SEQUENCE [LARGE SCALE GENOMIC DNA]</scope>
    <source>
        <strain evidence="1 2">MSMB793WGS</strain>
    </source>
</reference>